<dbReference type="AlphaFoldDB" id="A0A914Z3F4"/>
<evidence type="ECO:0000313" key="2">
    <source>
        <dbReference type="Proteomes" id="UP000887577"/>
    </source>
</evidence>
<dbReference type="Proteomes" id="UP000887577">
    <property type="component" value="Unplaced"/>
</dbReference>
<accession>A0A914Z3F4</accession>
<feature type="compositionally biased region" description="Acidic residues" evidence="1">
    <location>
        <begin position="371"/>
        <end position="382"/>
    </location>
</feature>
<dbReference type="PANTHER" id="PTHR32046:SF11">
    <property type="entry name" value="IMMUNE-ASSOCIATED NUCLEOTIDE-BINDING PROTEIN 10-LIKE"/>
    <property type="match status" value="1"/>
</dbReference>
<evidence type="ECO:0000256" key="1">
    <source>
        <dbReference type="SAM" id="MobiDB-lite"/>
    </source>
</evidence>
<evidence type="ECO:0000313" key="3">
    <source>
        <dbReference type="WBParaSite" id="PSU_v2.g4781.t1"/>
    </source>
</evidence>
<name>A0A914Z3F4_9BILA</name>
<reference evidence="3" key="1">
    <citation type="submission" date="2022-11" db="UniProtKB">
        <authorList>
            <consortium name="WormBaseParasite"/>
        </authorList>
    </citation>
    <scope>IDENTIFICATION</scope>
</reference>
<feature type="region of interest" description="Disordered" evidence="1">
    <location>
        <begin position="341"/>
        <end position="392"/>
    </location>
</feature>
<feature type="compositionally biased region" description="Pro residues" evidence="1">
    <location>
        <begin position="347"/>
        <end position="359"/>
    </location>
</feature>
<dbReference type="SUPFAM" id="SSF52540">
    <property type="entry name" value="P-loop containing nucleoside triphosphate hydrolases"/>
    <property type="match status" value="1"/>
</dbReference>
<sequence>MVEKNTTTPKLYTVAIGDTVYNLLDTPGFTEKYGKPKNYEIFKEIEAAFLQHLPEIHGICFVIKASKEEVPNFIEKIIKNTLTLFPKKAVSNCFFIFTHANQTHFTSGTGSAKIKQIISNFEQTYDARIRYSVENICILDNLGMRWLIAIKNRLSCPPLKEVELKACWNESKKQLEKIMATVAELPGITKDEILQCRMLTEIGIMLQAEIISTSEANTLQHVLNDGIYKIVIISKWNNSEGHHHLRSNSPPITMSKLIEGLSLIKRAVKNEELKQKIDQINQLHVLEVIPTVVPERVPTPIEDPIPPEPILPIIIPQKPLRPETIHHPQQPHIARPETIPQVSPHFKIPPPPPTSPPETPQIDYFDRPSEEDNNDDDDDEIQEAQKPSMPESRQLELLEDIADGIKDNCEQGDLTNIYESELKSIQKAVSATSFDHIDFKDLIQALRVFEHNPKIGHKTKTNIKEYLNGLNQ</sequence>
<proteinExistence type="predicted"/>
<protein>
    <submittedName>
        <fullName evidence="3">AIG1-type G domain-containing protein</fullName>
    </submittedName>
</protein>
<dbReference type="Gene3D" id="3.40.50.300">
    <property type="entry name" value="P-loop containing nucleotide triphosphate hydrolases"/>
    <property type="match status" value="1"/>
</dbReference>
<keyword evidence="2" id="KW-1185">Reference proteome</keyword>
<dbReference type="InterPro" id="IPR027417">
    <property type="entry name" value="P-loop_NTPase"/>
</dbReference>
<dbReference type="WBParaSite" id="PSU_v2.g4781.t1">
    <property type="protein sequence ID" value="PSU_v2.g4781.t1"/>
    <property type="gene ID" value="PSU_v2.g4781"/>
</dbReference>
<organism evidence="2 3">
    <name type="scientific">Panagrolaimus superbus</name>
    <dbReference type="NCBI Taxonomy" id="310955"/>
    <lineage>
        <taxon>Eukaryota</taxon>
        <taxon>Metazoa</taxon>
        <taxon>Ecdysozoa</taxon>
        <taxon>Nematoda</taxon>
        <taxon>Chromadorea</taxon>
        <taxon>Rhabditida</taxon>
        <taxon>Tylenchina</taxon>
        <taxon>Panagrolaimomorpha</taxon>
        <taxon>Panagrolaimoidea</taxon>
        <taxon>Panagrolaimidae</taxon>
        <taxon>Panagrolaimus</taxon>
    </lineage>
</organism>
<dbReference type="PANTHER" id="PTHR32046">
    <property type="entry name" value="G DOMAIN-CONTAINING PROTEIN"/>
    <property type="match status" value="1"/>
</dbReference>